<dbReference type="RefSeq" id="WP_212527016.1">
    <property type="nucleotide sequence ID" value="NZ_JAGSOG010000011.1"/>
</dbReference>
<sequence length="74" mass="8447">MNRTTATASPRTDRQQPIPVLATRIDTVSTRNLPWSTYIGRCPQCQNRRQFRQDGERVCACGQRIRLIVGMEVA</sequence>
<keyword evidence="2" id="KW-1185">Reference proteome</keyword>
<dbReference type="EMBL" id="JAGSOG010000011">
    <property type="protein sequence ID" value="MBR7832491.1"/>
    <property type="molecule type" value="Genomic_DNA"/>
</dbReference>
<dbReference type="AlphaFoldDB" id="A0A941EJR8"/>
<dbReference type="Proteomes" id="UP000675781">
    <property type="component" value="Unassembled WGS sequence"/>
</dbReference>
<proteinExistence type="predicted"/>
<evidence type="ECO:0000313" key="1">
    <source>
        <dbReference type="EMBL" id="MBR7832491.1"/>
    </source>
</evidence>
<comment type="caution">
    <text evidence="1">The sequence shown here is derived from an EMBL/GenBank/DDBJ whole genome shotgun (WGS) entry which is preliminary data.</text>
</comment>
<evidence type="ECO:0000313" key="2">
    <source>
        <dbReference type="Proteomes" id="UP000675781"/>
    </source>
</evidence>
<organism evidence="1 2">
    <name type="scientific">Actinospica durhamensis</name>
    <dbReference type="NCBI Taxonomy" id="1508375"/>
    <lineage>
        <taxon>Bacteria</taxon>
        <taxon>Bacillati</taxon>
        <taxon>Actinomycetota</taxon>
        <taxon>Actinomycetes</taxon>
        <taxon>Catenulisporales</taxon>
        <taxon>Actinospicaceae</taxon>
        <taxon>Actinospica</taxon>
    </lineage>
</organism>
<gene>
    <name evidence="1" type="ORF">KDL01_04435</name>
</gene>
<protein>
    <submittedName>
        <fullName evidence="1">Uncharacterized protein</fullName>
    </submittedName>
</protein>
<name>A0A941EJR8_9ACTN</name>
<accession>A0A941EJR8</accession>
<reference evidence="1" key="1">
    <citation type="submission" date="2021-04" db="EMBL/GenBank/DDBJ databases">
        <title>Genome based classification of Actinospica acidithermotolerans sp. nov., an actinobacterium isolated from an Indonesian hot spring.</title>
        <authorList>
            <person name="Kusuma A.B."/>
            <person name="Putra K.E."/>
            <person name="Nafisah S."/>
            <person name="Loh J."/>
            <person name="Nouioui I."/>
            <person name="Goodfellow M."/>
        </authorList>
    </citation>
    <scope>NUCLEOTIDE SEQUENCE</scope>
    <source>
        <strain evidence="1">CSCA 57</strain>
    </source>
</reference>